<proteinExistence type="predicted"/>
<accession>A0A1X7LQH2</accession>
<keyword evidence="2" id="KW-1185">Reference proteome</keyword>
<organism evidence="1 2">
    <name type="scientific">Paenibacillus aquistagni</name>
    <dbReference type="NCBI Taxonomy" id="1852522"/>
    <lineage>
        <taxon>Bacteria</taxon>
        <taxon>Bacillati</taxon>
        <taxon>Bacillota</taxon>
        <taxon>Bacilli</taxon>
        <taxon>Bacillales</taxon>
        <taxon>Paenibacillaceae</taxon>
        <taxon>Paenibacillus</taxon>
    </lineage>
</organism>
<evidence type="ECO:0000313" key="2">
    <source>
        <dbReference type="Proteomes" id="UP000193834"/>
    </source>
</evidence>
<sequence length="98" mass="10702">MYLSGKTWENTKTNLTFNGYQEKNSGPHDLAIEYGVAQKLSGGSVIDLRFGDLITGDVPKNGTWFNSYLSNVPTGSNRIVAIRSYSNATGFVSGNVYE</sequence>
<dbReference type="AlphaFoldDB" id="A0A1X7LQH2"/>
<dbReference type="EMBL" id="FXAZ01000006">
    <property type="protein sequence ID" value="SMG55359.1"/>
    <property type="molecule type" value="Genomic_DNA"/>
</dbReference>
<reference evidence="1 2" key="1">
    <citation type="submission" date="2017-04" db="EMBL/GenBank/DDBJ databases">
        <authorList>
            <person name="Afonso C.L."/>
            <person name="Miller P.J."/>
            <person name="Scott M.A."/>
            <person name="Spackman E."/>
            <person name="Goraichik I."/>
            <person name="Dimitrov K.M."/>
            <person name="Suarez D.L."/>
            <person name="Swayne D.E."/>
        </authorList>
    </citation>
    <scope>NUCLEOTIDE SEQUENCE [LARGE SCALE GENOMIC DNA]</scope>
    <source>
        <strain evidence="1 2">11</strain>
    </source>
</reference>
<name>A0A1X7LQH2_9BACL</name>
<evidence type="ECO:0000313" key="1">
    <source>
        <dbReference type="EMBL" id="SMG55359.1"/>
    </source>
</evidence>
<dbReference type="Proteomes" id="UP000193834">
    <property type="component" value="Unassembled WGS sequence"/>
</dbReference>
<gene>
    <name evidence="1" type="ORF">SAMN06295960_3884</name>
</gene>
<protein>
    <submittedName>
        <fullName evidence="1">Uncharacterized protein</fullName>
    </submittedName>
</protein>